<dbReference type="PANTHER" id="PTHR46481:SF10">
    <property type="entry name" value="ZINC FINGER BED DOMAIN-CONTAINING PROTEIN 39"/>
    <property type="match status" value="1"/>
</dbReference>
<keyword evidence="5" id="KW-0539">Nucleus</keyword>
<keyword evidence="4" id="KW-0862">Zinc</keyword>
<dbReference type="GO" id="GO:0005634">
    <property type="term" value="C:nucleus"/>
    <property type="evidence" value="ECO:0007669"/>
    <property type="project" value="UniProtKB-SubCell"/>
</dbReference>
<evidence type="ECO:0000259" key="6">
    <source>
        <dbReference type="Pfam" id="PF05699"/>
    </source>
</evidence>
<organism evidence="7 8">
    <name type="scientific">Dorcoceras hygrometricum</name>
    <dbReference type="NCBI Taxonomy" id="472368"/>
    <lineage>
        <taxon>Eukaryota</taxon>
        <taxon>Viridiplantae</taxon>
        <taxon>Streptophyta</taxon>
        <taxon>Embryophyta</taxon>
        <taxon>Tracheophyta</taxon>
        <taxon>Spermatophyta</taxon>
        <taxon>Magnoliopsida</taxon>
        <taxon>eudicotyledons</taxon>
        <taxon>Gunneridae</taxon>
        <taxon>Pentapetalae</taxon>
        <taxon>asterids</taxon>
        <taxon>lamiids</taxon>
        <taxon>Lamiales</taxon>
        <taxon>Gesneriaceae</taxon>
        <taxon>Didymocarpoideae</taxon>
        <taxon>Trichosporeae</taxon>
        <taxon>Loxocarpinae</taxon>
        <taxon>Dorcoceras</taxon>
    </lineage>
</organism>
<comment type="subcellular location">
    <subcellularLocation>
        <location evidence="1">Nucleus</location>
    </subcellularLocation>
</comment>
<reference evidence="7 8" key="1">
    <citation type="journal article" date="2015" name="Proc. Natl. Acad. Sci. U.S.A.">
        <title>The resurrection genome of Boea hygrometrica: A blueprint for survival of dehydration.</title>
        <authorList>
            <person name="Xiao L."/>
            <person name="Yang G."/>
            <person name="Zhang L."/>
            <person name="Yang X."/>
            <person name="Zhao S."/>
            <person name="Ji Z."/>
            <person name="Zhou Q."/>
            <person name="Hu M."/>
            <person name="Wang Y."/>
            <person name="Chen M."/>
            <person name="Xu Y."/>
            <person name="Jin H."/>
            <person name="Xiao X."/>
            <person name="Hu G."/>
            <person name="Bao F."/>
            <person name="Hu Y."/>
            <person name="Wan P."/>
            <person name="Li L."/>
            <person name="Deng X."/>
            <person name="Kuang T."/>
            <person name="Xiang C."/>
            <person name="Zhu J.K."/>
            <person name="Oliver M.J."/>
            <person name="He Y."/>
        </authorList>
    </citation>
    <scope>NUCLEOTIDE SEQUENCE [LARGE SCALE GENOMIC DNA]</scope>
    <source>
        <strain evidence="8">cv. XS01</strain>
    </source>
</reference>
<keyword evidence="8" id="KW-1185">Reference proteome</keyword>
<dbReference type="InterPro" id="IPR052035">
    <property type="entry name" value="ZnF_BED_domain_contain"/>
</dbReference>
<evidence type="ECO:0000256" key="5">
    <source>
        <dbReference type="ARBA" id="ARBA00023242"/>
    </source>
</evidence>
<name>A0A2Z7CR13_9LAMI</name>
<dbReference type="SUPFAM" id="SSF53098">
    <property type="entry name" value="Ribonuclease H-like"/>
    <property type="match status" value="1"/>
</dbReference>
<dbReference type="PANTHER" id="PTHR46481">
    <property type="entry name" value="ZINC FINGER BED DOMAIN-CONTAINING PROTEIN 4"/>
    <property type="match status" value="1"/>
</dbReference>
<feature type="domain" description="HAT C-terminal dimerisation" evidence="6">
    <location>
        <begin position="274"/>
        <end position="357"/>
    </location>
</feature>
<evidence type="ECO:0000256" key="3">
    <source>
        <dbReference type="ARBA" id="ARBA00022771"/>
    </source>
</evidence>
<dbReference type="InterPro" id="IPR008906">
    <property type="entry name" value="HATC_C_dom"/>
</dbReference>
<dbReference type="EMBL" id="KQ993182">
    <property type="protein sequence ID" value="KZV49208.1"/>
    <property type="molecule type" value="Genomic_DNA"/>
</dbReference>
<evidence type="ECO:0000313" key="8">
    <source>
        <dbReference type="Proteomes" id="UP000250235"/>
    </source>
</evidence>
<protein>
    <submittedName>
        <fullName evidence="7">Zinc finger BED domain-containing protein RICESLEEPER 1-like</fullName>
    </submittedName>
</protein>
<proteinExistence type="predicted"/>
<dbReference type="InterPro" id="IPR012337">
    <property type="entry name" value="RNaseH-like_sf"/>
</dbReference>
<gene>
    <name evidence="7" type="ORF">F511_41735</name>
</gene>
<dbReference type="Pfam" id="PF05699">
    <property type="entry name" value="Dimer_Tnp_hAT"/>
    <property type="match status" value="1"/>
</dbReference>
<dbReference type="Proteomes" id="UP000250235">
    <property type="component" value="Unassembled WGS sequence"/>
</dbReference>
<evidence type="ECO:0000256" key="4">
    <source>
        <dbReference type="ARBA" id="ARBA00022833"/>
    </source>
</evidence>
<keyword evidence="3" id="KW-0863">Zinc-finger</keyword>
<dbReference type="GO" id="GO:0046983">
    <property type="term" value="F:protein dimerization activity"/>
    <property type="evidence" value="ECO:0007669"/>
    <property type="project" value="InterPro"/>
</dbReference>
<dbReference type="OrthoDB" id="1721065at2759"/>
<dbReference type="GO" id="GO:0008270">
    <property type="term" value="F:zinc ion binding"/>
    <property type="evidence" value="ECO:0007669"/>
    <property type="project" value="UniProtKB-KW"/>
</dbReference>
<evidence type="ECO:0000313" key="7">
    <source>
        <dbReference type="EMBL" id="KZV49208.1"/>
    </source>
</evidence>
<sequence length="378" mass="43146">MKESAATWILMHDHPFSIVEEEGFNIFCRSGMPQWTSISRATIKKHCVMIYELEKEKLSCLLKAAKNISLTTDLWKSKNQKIEYMVVTAHWIDSDCKLNKRVLSFFNIPPPRGGPQISDAILKCARDWEIENKIFTVSVDNASVNDVAIRNLLNDLLRIKNNIVCGGKLFHVRCCAHILNLITQDGLTEIKDIVDDVRRSVDFIRRTDSRLLKFAEIVNSILKVFYEATKVISGTEYPTSNLARAENSSGSSSGWFEFSSFLRETEMLHPEKSELDIYLEEGCHLFNPEEKFDALSWWKLNTYKFRILSSLARDVLAIPITTVASEATFSAGSRVIDKYRASLAPSTVEMLMCGGDWCRKRYGVKKKTKVRQLSTIYS</sequence>
<evidence type="ECO:0000256" key="1">
    <source>
        <dbReference type="ARBA" id="ARBA00004123"/>
    </source>
</evidence>
<evidence type="ECO:0000256" key="2">
    <source>
        <dbReference type="ARBA" id="ARBA00022723"/>
    </source>
</evidence>
<dbReference type="AlphaFoldDB" id="A0A2Z7CR13"/>
<accession>A0A2Z7CR13</accession>
<keyword evidence="2" id="KW-0479">Metal-binding</keyword>